<sequence length="292" mass="34815">MSYTGNFDTFSTFFQNYGLNYDKLESEKKQIIINKKLLPEKTANSKISETKTESLFKKISSKSLFEKMWKSKKYLNFADKALIFLSTLFKMKITISKRIFDELVSMNSKVCFYVYIFLIYSGARRKFVELTGLMKYGFARSSLFFAYKKLLKSKLIKTINKNDSWYTNFTFVKLTYKNWKTKKEQYYYLKNEEVWRLSLISSLKFIPKFLFLTYKSKKVSKNKYEVNTDNKVLINNKFLNLSKNQGYVFFKSVVAVLGIDVISSDLQAFEYVREYDLNSHSFKCFRWLVMRI</sequence>
<accession>A0AB32XAL0</accession>
<dbReference type="Proteomes" id="UP000007473">
    <property type="component" value="Chromosome"/>
</dbReference>
<dbReference type="AlphaFoldDB" id="A0AB32XAL0"/>
<name>A0AB32XAL0_MYCFM</name>
<dbReference type="NCBIfam" id="NF046008">
    <property type="entry name" value="ICE_MAGa4850"/>
    <property type="match status" value="1"/>
</dbReference>
<dbReference type="KEGG" id="mfm:MfeM64YM_0096"/>
<dbReference type="KEGG" id="mfm:MfeM64YM_0227"/>
<evidence type="ECO:0000313" key="3">
    <source>
        <dbReference type="EMBL" id="ADV34483.1"/>
    </source>
</evidence>
<dbReference type="EMBL" id="CP002458">
    <property type="protein sequence ID" value="ADV34105.1"/>
    <property type="molecule type" value="Genomic_DNA"/>
</dbReference>
<evidence type="ECO:0000313" key="1">
    <source>
        <dbReference type="EMBL" id="ADV34105.1"/>
    </source>
</evidence>
<gene>
    <name evidence="1" type="ordered locus">MfeM64YM_0096</name>
    <name evidence="2" type="ordered locus">MfeM64YM_0227</name>
    <name evidence="3" type="ordered locus">MfeM64YM_0485</name>
</gene>
<dbReference type="KEGG" id="mfm:MfeM64YM_0485"/>
<protein>
    <submittedName>
        <fullName evidence="1">Uncharacterized protein</fullName>
    </submittedName>
</protein>
<organism evidence="1 4">
    <name type="scientific">Mycoplasmopsis fermentans (strain M64)</name>
    <name type="common">Mycoplasma fermentans</name>
    <dbReference type="NCBI Taxonomy" id="943945"/>
    <lineage>
        <taxon>Bacteria</taxon>
        <taxon>Bacillati</taxon>
        <taxon>Mycoplasmatota</taxon>
        <taxon>Mycoplasmoidales</taxon>
        <taxon>Metamycoplasmataceae</taxon>
        <taxon>Mycoplasmopsis</taxon>
    </lineage>
</organism>
<evidence type="ECO:0000313" key="2">
    <source>
        <dbReference type="EMBL" id="ADV34233.1"/>
    </source>
</evidence>
<dbReference type="EMBL" id="CP002458">
    <property type="protein sequence ID" value="ADV34233.1"/>
    <property type="molecule type" value="Genomic_DNA"/>
</dbReference>
<proteinExistence type="predicted"/>
<evidence type="ECO:0000313" key="4">
    <source>
        <dbReference type="Proteomes" id="UP000007473"/>
    </source>
</evidence>
<reference evidence="1" key="1">
    <citation type="submission" date="2010-12" db="EMBL/GenBank/DDBJ databases">
        <authorList>
            <person name="Shu H.-W."/>
            <person name="Liu T.-T."/>
            <person name="Hu W.S."/>
            <person name="Chang H.-Y."/>
            <person name="Hsiao K.-J."/>
            <person name="Tsai S.-F."/>
            <person name="Ng W.V."/>
        </authorList>
    </citation>
    <scope>NUCLEOTIDE SEQUENCE</scope>
    <source>
        <strain evidence="1">M64</strain>
    </source>
</reference>
<dbReference type="EMBL" id="CP002458">
    <property type="protein sequence ID" value="ADV34483.1"/>
    <property type="molecule type" value="Genomic_DNA"/>
</dbReference>
<reference evidence="1 4" key="2">
    <citation type="journal article" date="2011" name="J. Bacteriol.">
        <title>Genome sequence of the repetitive-sequence-rich Mycoplasma fermentans strain M64.</title>
        <authorList>
            <person name="Shu H.W."/>
            <person name="Liu T.T."/>
            <person name="Chang H.Y."/>
            <person name="Liu Y.M."/>
            <person name="Wu K.M."/>
            <person name="Shu H.Y."/>
            <person name="Tsai S.F."/>
            <person name="Hsiao K.J."/>
            <person name="Hu W.S."/>
            <person name="Ng W.V."/>
        </authorList>
    </citation>
    <scope>NUCLEOTIDE SEQUENCE [LARGE SCALE GENOMIC DNA]</scope>
    <source>
        <strain evidence="1 4">M64</strain>
    </source>
</reference>
<dbReference type="RefSeq" id="WP_013526648.1">
    <property type="nucleotide sequence ID" value="NC_014921.1"/>
</dbReference>